<evidence type="ECO:0000256" key="1">
    <source>
        <dbReference type="SAM" id="Phobius"/>
    </source>
</evidence>
<proteinExistence type="predicted"/>
<dbReference type="PANTHER" id="PTHR37811">
    <property type="entry name" value="BLL5343 PROTEIN"/>
    <property type="match status" value="1"/>
</dbReference>
<dbReference type="Proteomes" id="UP000030161">
    <property type="component" value="Unassembled WGS sequence"/>
</dbReference>
<dbReference type="AlphaFoldDB" id="A0AB34PMN5"/>
<organism evidence="3 4">
    <name type="scientific">Candida albicans P78048</name>
    <dbReference type="NCBI Taxonomy" id="1094989"/>
    <lineage>
        <taxon>Eukaryota</taxon>
        <taxon>Fungi</taxon>
        <taxon>Dikarya</taxon>
        <taxon>Ascomycota</taxon>
        <taxon>Saccharomycotina</taxon>
        <taxon>Pichiomycetes</taxon>
        <taxon>Debaryomycetaceae</taxon>
        <taxon>Candida/Lodderomyces clade</taxon>
        <taxon>Candida</taxon>
    </lineage>
</organism>
<dbReference type="InterPro" id="IPR007138">
    <property type="entry name" value="ABM_dom"/>
</dbReference>
<reference evidence="3 4" key="1">
    <citation type="submission" date="2013-12" db="EMBL/GenBank/DDBJ databases">
        <title>The Genome Sequence of Candida albicans P78048.</title>
        <authorList>
            <consortium name="The Broad Institute Genome Sequencing Platform"/>
            <consortium name="The Broad Institute Genome Sequencing Center for Infectious Disease"/>
            <person name="Cuomo C."/>
            <person name="Bennett R."/>
            <person name="Hirakawa M."/>
            <person name="Noverr M."/>
            <person name="Mitchell A."/>
            <person name="Young S.K."/>
            <person name="Zeng Q."/>
            <person name="Gargeya S."/>
            <person name="Fitzgerald M."/>
            <person name="Abouelleil A."/>
            <person name="Alvarado L."/>
            <person name="Berlin A.M."/>
            <person name="Chapman S.B."/>
            <person name="Dewar J."/>
            <person name="Goldberg J."/>
            <person name="Griggs A."/>
            <person name="Gujja S."/>
            <person name="Hansen M."/>
            <person name="Howarth C."/>
            <person name="Imamovic A."/>
            <person name="Larimer J."/>
            <person name="McCowan C."/>
            <person name="Murphy C."/>
            <person name="Pearson M."/>
            <person name="Priest M."/>
            <person name="Roberts A."/>
            <person name="Saif S."/>
            <person name="Shea T."/>
            <person name="Sykes S."/>
            <person name="Wortman J."/>
            <person name="Nusbaum C."/>
            <person name="Birren B."/>
        </authorList>
    </citation>
    <scope>NUCLEOTIDE SEQUENCE [LARGE SCALE GENOMIC DNA]</scope>
    <source>
        <strain evidence="3 4">P78048</strain>
    </source>
</reference>
<keyword evidence="1" id="KW-1133">Transmembrane helix</keyword>
<dbReference type="SUPFAM" id="SSF54909">
    <property type="entry name" value="Dimeric alpha+beta barrel"/>
    <property type="match status" value="1"/>
</dbReference>
<name>A0AB34PMN5_CANAX</name>
<sequence length="155" mass="18200">MSQPQKQKLIPHQNQNNQKLSFSIKFIFYLCQISHHFFFFLPRHLQMSLATPLYYMVSFTSKLNSDIASDEYTQVADLMVSLAKQQPGFLGLESTRDPTSKIGITISYWKDKSSIQQWKQQSDHQLAQKLGKSKFYDYFKVRIALVERDYQFEGV</sequence>
<comment type="caution">
    <text evidence="3">The sequence shown here is derived from an EMBL/GenBank/DDBJ whole genome shotgun (WGS) entry which is preliminary data.</text>
</comment>
<dbReference type="InterPro" id="IPR011008">
    <property type="entry name" value="Dimeric_a/b-barrel"/>
</dbReference>
<dbReference type="Pfam" id="PF03992">
    <property type="entry name" value="ABM"/>
    <property type="match status" value="1"/>
</dbReference>
<dbReference type="PANTHER" id="PTHR37811:SF2">
    <property type="entry name" value="ABM DOMAIN-CONTAINING PROTEIN"/>
    <property type="match status" value="1"/>
</dbReference>
<evidence type="ECO:0000313" key="4">
    <source>
        <dbReference type="Proteomes" id="UP000030161"/>
    </source>
</evidence>
<accession>A0AB34PMN5</accession>
<evidence type="ECO:0000259" key="2">
    <source>
        <dbReference type="Pfam" id="PF03992"/>
    </source>
</evidence>
<keyword evidence="1" id="KW-0812">Transmembrane</keyword>
<dbReference type="EMBL" id="AJIX01000042">
    <property type="protein sequence ID" value="KGR04281.1"/>
    <property type="molecule type" value="Genomic_DNA"/>
</dbReference>
<dbReference type="InterPro" id="IPR052936">
    <property type="entry name" value="Jasmonate_Hydroxylase-like"/>
</dbReference>
<evidence type="ECO:0000313" key="3">
    <source>
        <dbReference type="EMBL" id="KGR04281.1"/>
    </source>
</evidence>
<feature type="transmembrane region" description="Helical" evidence="1">
    <location>
        <begin position="20"/>
        <end position="41"/>
    </location>
</feature>
<gene>
    <name evidence="3" type="ORF">MG3_05406</name>
</gene>
<feature type="domain" description="ABM" evidence="2">
    <location>
        <begin position="70"/>
        <end position="129"/>
    </location>
</feature>
<keyword evidence="1" id="KW-0472">Membrane</keyword>
<dbReference type="Gene3D" id="3.30.70.100">
    <property type="match status" value="1"/>
</dbReference>
<protein>
    <recommendedName>
        <fullName evidence="2">ABM domain-containing protein</fullName>
    </recommendedName>
</protein>